<evidence type="ECO:0000313" key="10">
    <source>
        <dbReference type="Proteomes" id="UP000823613"/>
    </source>
</evidence>
<protein>
    <recommendedName>
        <fullName evidence="1 7">Transcriptional regulator MraZ</fullName>
    </recommendedName>
</protein>
<comment type="similarity">
    <text evidence="7">Belongs to the MraZ family.</text>
</comment>
<dbReference type="InterPro" id="IPR035644">
    <property type="entry name" value="MraZ_C"/>
</dbReference>
<dbReference type="NCBIfam" id="TIGR00242">
    <property type="entry name" value="division/cell wall cluster transcriptional repressor MraZ"/>
    <property type="match status" value="1"/>
</dbReference>
<evidence type="ECO:0000259" key="8">
    <source>
        <dbReference type="PROSITE" id="PS51740"/>
    </source>
</evidence>
<proteinExistence type="inferred from homology"/>
<dbReference type="PANTHER" id="PTHR34701:SF1">
    <property type="entry name" value="TRANSCRIPTIONAL REGULATOR MRAZ"/>
    <property type="match status" value="1"/>
</dbReference>
<comment type="subunit">
    <text evidence="7">Forms oligomers.</text>
</comment>
<dbReference type="GO" id="GO:0003700">
    <property type="term" value="F:DNA-binding transcription factor activity"/>
    <property type="evidence" value="ECO:0007669"/>
    <property type="project" value="UniProtKB-UniRule"/>
</dbReference>
<dbReference type="GO" id="GO:2000143">
    <property type="term" value="P:negative regulation of DNA-templated transcription initiation"/>
    <property type="evidence" value="ECO:0007669"/>
    <property type="project" value="TreeGrafter"/>
</dbReference>
<dbReference type="CDD" id="cd16321">
    <property type="entry name" value="MraZ_C"/>
    <property type="match status" value="1"/>
</dbReference>
<dbReference type="InterPro" id="IPR007159">
    <property type="entry name" value="SpoVT-AbrB_dom"/>
</dbReference>
<dbReference type="Proteomes" id="UP000823613">
    <property type="component" value="Unassembled WGS sequence"/>
</dbReference>
<comment type="caution">
    <text evidence="9">The sequence shown here is derived from an EMBL/GenBank/DDBJ whole genome shotgun (WGS) entry which is preliminary data.</text>
</comment>
<keyword evidence="3" id="KW-0677">Repeat</keyword>
<feature type="domain" description="SpoVT-AbrB" evidence="8">
    <location>
        <begin position="76"/>
        <end position="119"/>
    </location>
</feature>
<evidence type="ECO:0000256" key="3">
    <source>
        <dbReference type="ARBA" id="ARBA00022737"/>
    </source>
</evidence>
<reference evidence="9" key="1">
    <citation type="submission" date="2020-10" db="EMBL/GenBank/DDBJ databases">
        <authorList>
            <person name="Gilroy R."/>
        </authorList>
    </citation>
    <scope>NUCLEOTIDE SEQUENCE</scope>
    <source>
        <strain evidence="9">11159</strain>
    </source>
</reference>
<dbReference type="Gene3D" id="3.40.1550.20">
    <property type="entry name" value="Transcriptional regulator MraZ domain"/>
    <property type="match status" value="1"/>
</dbReference>
<dbReference type="SUPFAM" id="SSF89447">
    <property type="entry name" value="AbrB/MazE/MraZ-like"/>
    <property type="match status" value="1"/>
</dbReference>
<dbReference type="InterPro" id="IPR035642">
    <property type="entry name" value="MraZ_N"/>
</dbReference>
<dbReference type="HAMAP" id="MF_01008">
    <property type="entry name" value="MraZ"/>
    <property type="match status" value="1"/>
</dbReference>
<dbReference type="EMBL" id="JADIMY010000129">
    <property type="protein sequence ID" value="MBO8428243.1"/>
    <property type="molecule type" value="Genomic_DNA"/>
</dbReference>
<evidence type="ECO:0000256" key="2">
    <source>
        <dbReference type="ARBA" id="ARBA00022490"/>
    </source>
</evidence>
<sequence>MFYGSYNYSLDDKGRLVVPAKLRSDLGSEVVLTKGYDGCLSMYPVGEFEKMLLSLKSLPFEKSNLRVYTRSIAYEAERLMIDKSGRITIPPEMLKNFNFVKDVVIAGALDHIEIWAKEIYEEYQKHHENEFETVAEDIPNLYEK</sequence>
<dbReference type="InterPro" id="IPR020603">
    <property type="entry name" value="MraZ_dom"/>
</dbReference>
<dbReference type="AlphaFoldDB" id="A0A9D9GY58"/>
<accession>A0A9D9GY58</accession>
<name>A0A9D9GY58_9BACL</name>
<dbReference type="PROSITE" id="PS51740">
    <property type="entry name" value="SPOVT_ABRB"/>
    <property type="match status" value="2"/>
</dbReference>
<evidence type="ECO:0000256" key="1">
    <source>
        <dbReference type="ARBA" id="ARBA00013860"/>
    </source>
</evidence>
<dbReference type="InterPro" id="IPR037914">
    <property type="entry name" value="SpoVT-AbrB_sf"/>
</dbReference>
<feature type="domain" description="SpoVT-AbrB" evidence="8">
    <location>
        <begin position="5"/>
        <end position="47"/>
    </location>
</feature>
<comment type="subcellular location">
    <subcellularLocation>
        <location evidence="7">Cytoplasm</location>
        <location evidence="7">Nucleoid</location>
    </subcellularLocation>
</comment>
<evidence type="ECO:0000256" key="4">
    <source>
        <dbReference type="ARBA" id="ARBA00023015"/>
    </source>
</evidence>
<dbReference type="GO" id="GO:0009295">
    <property type="term" value="C:nucleoid"/>
    <property type="evidence" value="ECO:0007669"/>
    <property type="project" value="UniProtKB-SubCell"/>
</dbReference>
<gene>
    <name evidence="7 9" type="primary">mraZ</name>
    <name evidence="9" type="ORF">IAC58_06850</name>
</gene>
<dbReference type="PANTHER" id="PTHR34701">
    <property type="entry name" value="TRANSCRIPTIONAL REGULATOR MRAZ"/>
    <property type="match status" value="1"/>
</dbReference>
<evidence type="ECO:0000256" key="7">
    <source>
        <dbReference type="HAMAP-Rule" id="MF_01008"/>
    </source>
</evidence>
<keyword evidence="2 7" id="KW-0963">Cytoplasm</keyword>
<dbReference type="InterPro" id="IPR038619">
    <property type="entry name" value="MraZ_sf"/>
</dbReference>
<dbReference type="InterPro" id="IPR003444">
    <property type="entry name" value="MraZ"/>
</dbReference>
<dbReference type="Pfam" id="PF02381">
    <property type="entry name" value="MraZ"/>
    <property type="match status" value="2"/>
</dbReference>
<keyword evidence="5 7" id="KW-0238">DNA-binding</keyword>
<keyword evidence="6 7" id="KW-0804">Transcription</keyword>
<keyword evidence="4 7" id="KW-0805">Transcription regulation</keyword>
<dbReference type="GO" id="GO:0000976">
    <property type="term" value="F:transcription cis-regulatory region binding"/>
    <property type="evidence" value="ECO:0007669"/>
    <property type="project" value="TreeGrafter"/>
</dbReference>
<evidence type="ECO:0000256" key="6">
    <source>
        <dbReference type="ARBA" id="ARBA00023163"/>
    </source>
</evidence>
<dbReference type="CDD" id="cd16320">
    <property type="entry name" value="MraZ_N"/>
    <property type="match status" value="1"/>
</dbReference>
<organism evidence="9 10">
    <name type="scientific">Candidatus Onthovivens merdipullorum</name>
    <dbReference type="NCBI Taxonomy" id="2840889"/>
    <lineage>
        <taxon>Bacteria</taxon>
        <taxon>Bacillati</taxon>
        <taxon>Bacillota</taxon>
        <taxon>Bacilli</taxon>
        <taxon>Bacillales</taxon>
        <taxon>Candidatus Onthovivens</taxon>
    </lineage>
</organism>
<evidence type="ECO:0000313" key="9">
    <source>
        <dbReference type="EMBL" id="MBO8428243.1"/>
    </source>
</evidence>
<reference evidence="9" key="2">
    <citation type="journal article" date="2021" name="PeerJ">
        <title>Extensive microbial diversity within the chicken gut microbiome revealed by metagenomics and culture.</title>
        <authorList>
            <person name="Gilroy R."/>
            <person name="Ravi A."/>
            <person name="Getino M."/>
            <person name="Pursley I."/>
            <person name="Horton D.L."/>
            <person name="Alikhan N.F."/>
            <person name="Baker D."/>
            <person name="Gharbi K."/>
            <person name="Hall N."/>
            <person name="Watson M."/>
            <person name="Adriaenssens E.M."/>
            <person name="Foster-Nyarko E."/>
            <person name="Jarju S."/>
            <person name="Secka A."/>
            <person name="Antonio M."/>
            <person name="Oren A."/>
            <person name="Chaudhuri R.R."/>
            <person name="La Ragione R."/>
            <person name="Hildebrand F."/>
            <person name="Pallen M.J."/>
        </authorList>
    </citation>
    <scope>NUCLEOTIDE SEQUENCE</scope>
    <source>
        <strain evidence="9">11159</strain>
    </source>
</reference>
<dbReference type="GO" id="GO:0005737">
    <property type="term" value="C:cytoplasm"/>
    <property type="evidence" value="ECO:0007669"/>
    <property type="project" value="UniProtKB-UniRule"/>
</dbReference>
<evidence type="ECO:0000256" key="5">
    <source>
        <dbReference type="ARBA" id="ARBA00023125"/>
    </source>
</evidence>